<dbReference type="Gene3D" id="1.10.287.130">
    <property type="match status" value="1"/>
</dbReference>
<evidence type="ECO:0000256" key="9">
    <source>
        <dbReference type="PROSITE-ProRule" id="PRU00169"/>
    </source>
</evidence>
<feature type="modified residue" description="4-aspartylphosphate" evidence="9">
    <location>
        <position position="63"/>
    </location>
</feature>
<accession>A0A9D5K024</accession>
<evidence type="ECO:0000256" key="3">
    <source>
        <dbReference type="ARBA" id="ARBA00022553"/>
    </source>
</evidence>
<dbReference type="InterPro" id="IPR036097">
    <property type="entry name" value="HisK_dim/P_sf"/>
</dbReference>
<evidence type="ECO:0000256" key="2">
    <source>
        <dbReference type="ARBA" id="ARBA00012438"/>
    </source>
</evidence>
<dbReference type="SMART" id="SM00387">
    <property type="entry name" value="HATPase_c"/>
    <property type="match status" value="1"/>
</dbReference>
<dbReference type="Pfam" id="PF02518">
    <property type="entry name" value="HATPase_c"/>
    <property type="match status" value="1"/>
</dbReference>
<evidence type="ECO:0000313" key="13">
    <source>
        <dbReference type="EMBL" id="MBD3327310.1"/>
    </source>
</evidence>
<dbReference type="GO" id="GO:0000155">
    <property type="term" value="F:phosphorelay sensor kinase activity"/>
    <property type="evidence" value="ECO:0007669"/>
    <property type="project" value="InterPro"/>
</dbReference>
<dbReference type="PROSITE" id="PS50110">
    <property type="entry name" value="RESPONSE_REGULATORY"/>
    <property type="match status" value="1"/>
</dbReference>
<dbReference type="Gene3D" id="3.40.50.2300">
    <property type="match status" value="1"/>
</dbReference>
<evidence type="ECO:0000256" key="8">
    <source>
        <dbReference type="ARBA" id="ARBA00023012"/>
    </source>
</evidence>
<dbReference type="InterPro" id="IPR003661">
    <property type="entry name" value="HisK_dim/P_dom"/>
</dbReference>
<evidence type="ECO:0000313" key="14">
    <source>
        <dbReference type="Proteomes" id="UP000649604"/>
    </source>
</evidence>
<feature type="coiled-coil region" evidence="10">
    <location>
        <begin position="131"/>
        <end position="169"/>
    </location>
</feature>
<dbReference type="InterPro" id="IPR003594">
    <property type="entry name" value="HATPase_dom"/>
</dbReference>
<dbReference type="GO" id="GO:0005524">
    <property type="term" value="F:ATP binding"/>
    <property type="evidence" value="ECO:0007669"/>
    <property type="project" value="UniProtKB-KW"/>
</dbReference>
<evidence type="ECO:0000256" key="4">
    <source>
        <dbReference type="ARBA" id="ARBA00022679"/>
    </source>
</evidence>
<keyword evidence="4" id="KW-0808">Transferase</keyword>
<organism evidence="13 14">
    <name type="scientific">candidate division KSB3 bacterium</name>
    <dbReference type="NCBI Taxonomy" id="2044937"/>
    <lineage>
        <taxon>Bacteria</taxon>
        <taxon>candidate division KSB3</taxon>
    </lineage>
</organism>
<keyword evidence="6" id="KW-0418">Kinase</keyword>
<gene>
    <name evidence="13" type="ORF">GF339_22180</name>
</gene>
<keyword evidence="5" id="KW-0547">Nucleotide-binding</keyword>
<evidence type="ECO:0000259" key="11">
    <source>
        <dbReference type="PROSITE" id="PS50109"/>
    </source>
</evidence>
<evidence type="ECO:0000256" key="5">
    <source>
        <dbReference type="ARBA" id="ARBA00022741"/>
    </source>
</evidence>
<dbReference type="CDD" id="cd00082">
    <property type="entry name" value="HisKA"/>
    <property type="match status" value="1"/>
</dbReference>
<evidence type="ECO:0000256" key="6">
    <source>
        <dbReference type="ARBA" id="ARBA00022777"/>
    </source>
</evidence>
<dbReference type="Gene3D" id="3.30.565.10">
    <property type="entry name" value="Histidine kinase-like ATPase, C-terminal domain"/>
    <property type="match status" value="1"/>
</dbReference>
<dbReference type="AlphaFoldDB" id="A0A9D5K024"/>
<dbReference type="Pfam" id="PF00072">
    <property type="entry name" value="Response_reg"/>
    <property type="match status" value="1"/>
</dbReference>
<protein>
    <recommendedName>
        <fullName evidence="2">histidine kinase</fullName>
        <ecNumber evidence="2">2.7.13.3</ecNumber>
    </recommendedName>
</protein>
<dbReference type="InterPro" id="IPR005467">
    <property type="entry name" value="His_kinase_dom"/>
</dbReference>
<keyword evidence="8" id="KW-0902">Two-component regulatory system</keyword>
<dbReference type="InterPro" id="IPR011006">
    <property type="entry name" value="CheY-like_superfamily"/>
</dbReference>
<dbReference type="PROSITE" id="PS50109">
    <property type="entry name" value="HIS_KIN"/>
    <property type="match status" value="1"/>
</dbReference>
<dbReference type="InterPro" id="IPR001789">
    <property type="entry name" value="Sig_transdc_resp-reg_receiver"/>
</dbReference>
<evidence type="ECO:0000256" key="10">
    <source>
        <dbReference type="SAM" id="Coils"/>
    </source>
</evidence>
<evidence type="ECO:0000256" key="7">
    <source>
        <dbReference type="ARBA" id="ARBA00022840"/>
    </source>
</evidence>
<dbReference type="PRINTS" id="PR00344">
    <property type="entry name" value="BCTRLSENSOR"/>
</dbReference>
<comment type="catalytic activity">
    <reaction evidence="1">
        <text>ATP + protein L-histidine = ADP + protein N-phospho-L-histidine.</text>
        <dbReference type="EC" id="2.7.13.3"/>
    </reaction>
</comment>
<dbReference type="PANTHER" id="PTHR43065:SF10">
    <property type="entry name" value="PEROXIDE STRESS-ACTIVATED HISTIDINE KINASE MAK3"/>
    <property type="match status" value="1"/>
</dbReference>
<reference evidence="13" key="1">
    <citation type="submission" date="2019-11" db="EMBL/GenBank/DDBJ databases">
        <title>Microbial mats filling the niche in hypersaline microbial mats.</title>
        <authorList>
            <person name="Wong H.L."/>
            <person name="Macleod F.I."/>
            <person name="White R.A. III"/>
            <person name="Burns B.P."/>
        </authorList>
    </citation>
    <scope>NUCLEOTIDE SEQUENCE</scope>
    <source>
        <strain evidence="13">Rbin_158</strain>
    </source>
</reference>
<feature type="domain" description="Histidine kinase" evidence="11">
    <location>
        <begin position="188"/>
        <end position="397"/>
    </location>
</feature>
<comment type="caution">
    <text evidence="13">The sequence shown here is derived from an EMBL/GenBank/DDBJ whole genome shotgun (WGS) entry which is preliminary data.</text>
</comment>
<proteinExistence type="predicted"/>
<evidence type="ECO:0000259" key="12">
    <source>
        <dbReference type="PROSITE" id="PS50110"/>
    </source>
</evidence>
<dbReference type="SUPFAM" id="SSF47384">
    <property type="entry name" value="Homodimeric domain of signal transducing histidine kinase"/>
    <property type="match status" value="1"/>
</dbReference>
<dbReference type="SUPFAM" id="SSF52172">
    <property type="entry name" value="CheY-like"/>
    <property type="match status" value="1"/>
</dbReference>
<dbReference type="InterPro" id="IPR036890">
    <property type="entry name" value="HATPase_C_sf"/>
</dbReference>
<dbReference type="PANTHER" id="PTHR43065">
    <property type="entry name" value="SENSOR HISTIDINE KINASE"/>
    <property type="match status" value="1"/>
</dbReference>
<dbReference type="InterPro" id="IPR004358">
    <property type="entry name" value="Sig_transdc_His_kin-like_C"/>
</dbReference>
<sequence length="401" mass="45619">MEENGYIICVDDQPVILDALTSQLERTIGDLCEIETAESAEEALEVLEDLHQRGKHVEMVISDEVMPGMKGSQLLELVHKRDPEIIKIMLTGQAGLDAVAYAINHAGLHKYFPKPWQYEDFHLTIKNLLEKNRLNRKNRHLTQELHDQYQELKATYQKLSLAYTQLQDAQDQLIHAEKLSLLGQLSTGIVHEVKNQLSVLGFAELIQQDYPDDTRLQMYACNILKAGRNIYTLVEEIRRFAKKESRQYEMERISLPDLLDRLLHFMRFDTLLAYRKITTAYESVPWAFVNEDKFGQVMINLLRNAAQATPTTSGEIKIRVAATNRHAMIEVQDTGCGIADTDLEKIWDPFFTTKGEEGTGLGLEICKRIIEEHQGTITCASQVNIGTTFTISLPLAQDISC</sequence>
<dbReference type="SMART" id="SM00448">
    <property type="entry name" value="REC"/>
    <property type="match status" value="1"/>
</dbReference>
<dbReference type="SUPFAM" id="SSF55874">
    <property type="entry name" value="ATPase domain of HSP90 chaperone/DNA topoisomerase II/histidine kinase"/>
    <property type="match status" value="1"/>
</dbReference>
<keyword evidence="10" id="KW-0175">Coiled coil</keyword>
<dbReference type="EMBL" id="WJJP01000721">
    <property type="protein sequence ID" value="MBD3327310.1"/>
    <property type="molecule type" value="Genomic_DNA"/>
</dbReference>
<dbReference type="Proteomes" id="UP000649604">
    <property type="component" value="Unassembled WGS sequence"/>
</dbReference>
<evidence type="ECO:0000256" key="1">
    <source>
        <dbReference type="ARBA" id="ARBA00000085"/>
    </source>
</evidence>
<dbReference type="EC" id="2.7.13.3" evidence="2"/>
<name>A0A9D5K024_9BACT</name>
<feature type="domain" description="Response regulatory" evidence="12">
    <location>
        <begin position="6"/>
        <end position="129"/>
    </location>
</feature>
<keyword evidence="7" id="KW-0067">ATP-binding</keyword>
<keyword evidence="3 9" id="KW-0597">Phosphoprotein</keyword>